<dbReference type="EMBL" id="AP006618">
    <property type="protein sequence ID" value="BAD54871.1"/>
    <property type="molecule type" value="Genomic_DNA"/>
</dbReference>
<proteinExistence type="predicted"/>
<dbReference type="RefSeq" id="WP_011206558.1">
    <property type="nucleotide sequence ID" value="NC_006361.1"/>
</dbReference>
<name>Q5Z3X0_NOCFA</name>
<reference evidence="1 2" key="1">
    <citation type="journal article" date="2004" name="Proc. Natl. Acad. Sci. U.S.A.">
        <title>The complete genomic sequence of Nocardia farcinica IFM 10152.</title>
        <authorList>
            <person name="Ishikawa J."/>
            <person name="Yamashita A."/>
            <person name="Mikami Y."/>
            <person name="Hoshino Y."/>
            <person name="Kurita H."/>
            <person name="Hotta K."/>
            <person name="Shiba T."/>
            <person name="Hattori M."/>
        </authorList>
    </citation>
    <scope>NUCLEOTIDE SEQUENCE [LARGE SCALE GENOMIC DNA]</scope>
    <source>
        <strain evidence="1 2">IFM 10152</strain>
    </source>
</reference>
<keyword evidence="2" id="KW-1185">Reference proteome</keyword>
<dbReference type="AlphaFoldDB" id="Q5Z3X0"/>
<evidence type="ECO:0000313" key="1">
    <source>
        <dbReference type="EMBL" id="BAD54871.1"/>
    </source>
</evidence>
<dbReference type="STRING" id="247156.NFA_290"/>
<dbReference type="KEGG" id="nfa:NFA_290"/>
<sequence length="99" mass="10880">MNVGQLIQRLSAFPADMPVVLAARDEPAGDYEVMTVARQRMAHDPTYDDLGERVWHYESDSLRRCDPAREVVFLDFEGRSAGVVDAVVTVAALETGGQA</sequence>
<dbReference type="GeneID" id="61130882"/>
<dbReference type="Proteomes" id="UP000006820">
    <property type="component" value="Chromosome"/>
</dbReference>
<protein>
    <submittedName>
        <fullName evidence="1">Uncharacterized protein</fullName>
    </submittedName>
</protein>
<organism evidence="1 2">
    <name type="scientific">Nocardia farcinica (strain IFM 10152)</name>
    <dbReference type="NCBI Taxonomy" id="247156"/>
    <lineage>
        <taxon>Bacteria</taxon>
        <taxon>Bacillati</taxon>
        <taxon>Actinomycetota</taxon>
        <taxon>Actinomycetes</taxon>
        <taxon>Mycobacteriales</taxon>
        <taxon>Nocardiaceae</taxon>
        <taxon>Nocardia</taxon>
    </lineage>
</organism>
<gene>
    <name evidence="1" type="ordered locus">NFA_290</name>
</gene>
<dbReference type="HOGENOM" id="CLU_2317420_0_0_11"/>
<accession>Q5Z3X0</accession>
<evidence type="ECO:0000313" key="2">
    <source>
        <dbReference type="Proteomes" id="UP000006820"/>
    </source>
</evidence>